<feature type="transmembrane region" description="Helical" evidence="5">
    <location>
        <begin position="202"/>
        <end position="219"/>
    </location>
</feature>
<keyword evidence="4 5" id="KW-0472">Membrane</keyword>
<feature type="transmembrane region" description="Helical" evidence="5">
    <location>
        <begin position="122"/>
        <end position="145"/>
    </location>
</feature>
<feature type="transmembrane region" description="Helical" evidence="5">
    <location>
        <begin position="76"/>
        <end position="101"/>
    </location>
</feature>
<dbReference type="PANTHER" id="PTHR31465">
    <property type="entry name" value="PROTEIN RTA1-RELATED"/>
    <property type="match status" value="1"/>
</dbReference>
<evidence type="ECO:0000256" key="3">
    <source>
        <dbReference type="ARBA" id="ARBA00022989"/>
    </source>
</evidence>
<dbReference type="GO" id="GO:0016020">
    <property type="term" value="C:membrane"/>
    <property type="evidence" value="ECO:0007669"/>
    <property type="project" value="UniProtKB-SubCell"/>
</dbReference>
<evidence type="ECO:0000313" key="6">
    <source>
        <dbReference type="EMBL" id="TKA80757.1"/>
    </source>
</evidence>
<dbReference type="EMBL" id="NAJQ01000064">
    <property type="protein sequence ID" value="TKA80757.1"/>
    <property type="molecule type" value="Genomic_DNA"/>
</dbReference>
<dbReference type="Pfam" id="PF04479">
    <property type="entry name" value="RTA1"/>
    <property type="match status" value="1"/>
</dbReference>
<dbReference type="OrthoDB" id="3358017at2759"/>
<keyword evidence="3 5" id="KW-1133">Transmembrane helix</keyword>
<keyword evidence="7" id="KW-1185">Reference proteome</keyword>
<evidence type="ECO:0000256" key="5">
    <source>
        <dbReference type="SAM" id="Phobius"/>
    </source>
</evidence>
<evidence type="ECO:0000256" key="4">
    <source>
        <dbReference type="ARBA" id="ARBA00023136"/>
    </source>
</evidence>
<feature type="transmembrane region" description="Helical" evidence="5">
    <location>
        <begin position="157"/>
        <end position="181"/>
    </location>
</feature>
<dbReference type="Proteomes" id="UP000309340">
    <property type="component" value="Unassembled WGS sequence"/>
</dbReference>
<name>A0A4U0XVI9_9PEZI</name>
<evidence type="ECO:0000256" key="2">
    <source>
        <dbReference type="ARBA" id="ARBA00022692"/>
    </source>
</evidence>
<dbReference type="AlphaFoldDB" id="A0A4U0XVI9"/>
<evidence type="ECO:0008006" key="8">
    <source>
        <dbReference type="Google" id="ProtNLM"/>
    </source>
</evidence>
<evidence type="ECO:0000313" key="7">
    <source>
        <dbReference type="Proteomes" id="UP000309340"/>
    </source>
</evidence>
<gene>
    <name evidence="6" type="ORF">B0A55_02697</name>
</gene>
<feature type="transmembrane region" description="Helical" evidence="5">
    <location>
        <begin position="239"/>
        <end position="263"/>
    </location>
</feature>
<comment type="subcellular location">
    <subcellularLocation>
        <location evidence="1">Membrane</location>
        <topology evidence="1">Multi-pass membrane protein</topology>
    </subcellularLocation>
</comment>
<dbReference type="STRING" id="329884.A0A4U0XVI9"/>
<dbReference type="InterPro" id="IPR007568">
    <property type="entry name" value="RTA1"/>
</dbReference>
<organism evidence="6 7">
    <name type="scientific">Friedmanniomyces simplex</name>
    <dbReference type="NCBI Taxonomy" id="329884"/>
    <lineage>
        <taxon>Eukaryota</taxon>
        <taxon>Fungi</taxon>
        <taxon>Dikarya</taxon>
        <taxon>Ascomycota</taxon>
        <taxon>Pezizomycotina</taxon>
        <taxon>Dothideomycetes</taxon>
        <taxon>Dothideomycetidae</taxon>
        <taxon>Mycosphaerellales</taxon>
        <taxon>Teratosphaeriaceae</taxon>
        <taxon>Friedmanniomyces</taxon>
    </lineage>
</organism>
<protein>
    <recommendedName>
        <fullName evidence="8">Protein RTA1</fullName>
    </recommendedName>
</protein>
<sequence length="287" mass="31328">MDIQSNNGSSVVIYAYNPSGPAGWMFLVLFALATITHLVLIFPYRAAFFLPFVLGGIMETFGYYGRVWSSHDPESFGAYVLYYLLVVPAPVLLSATIYMALSRIIRTLDAEEKAWIRPGWSTAIFVVNDIVCFAVQLGGLGMQATTSAAVQGTGKKVVLAGLVFQLLVFALFITAVARFHVRNTKDPSAVTKRVPGLPWTKHMWAIYVLSVCIVVRNIVRIAEYAQGAHGTIVQTEALLYVFDAALMFIVMAVYAVVHPGMLLRSVKKAKRADPLDVDGIPMGGGMA</sequence>
<accession>A0A4U0XVI9</accession>
<feature type="transmembrane region" description="Helical" evidence="5">
    <location>
        <begin position="47"/>
        <end position="64"/>
    </location>
</feature>
<keyword evidence="2 5" id="KW-0812">Transmembrane</keyword>
<reference evidence="6 7" key="1">
    <citation type="submission" date="2017-03" db="EMBL/GenBank/DDBJ databases">
        <title>Genomes of endolithic fungi from Antarctica.</title>
        <authorList>
            <person name="Coleine C."/>
            <person name="Masonjones S."/>
            <person name="Stajich J.E."/>
        </authorList>
    </citation>
    <scope>NUCLEOTIDE SEQUENCE [LARGE SCALE GENOMIC DNA]</scope>
    <source>
        <strain evidence="6 7">CCFEE 5184</strain>
    </source>
</reference>
<feature type="transmembrane region" description="Helical" evidence="5">
    <location>
        <begin position="22"/>
        <end position="40"/>
    </location>
</feature>
<comment type="caution">
    <text evidence="6">The sequence shown here is derived from an EMBL/GenBank/DDBJ whole genome shotgun (WGS) entry which is preliminary data.</text>
</comment>
<proteinExistence type="predicted"/>
<evidence type="ECO:0000256" key="1">
    <source>
        <dbReference type="ARBA" id="ARBA00004141"/>
    </source>
</evidence>
<dbReference type="PANTHER" id="PTHR31465:SF17">
    <property type="entry name" value="DOMAIN PROTEIN, PUTATIVE (AFU_ORTHOLOGUE AFUA_5G09900)-RELATED"/>
    <property type="match status" value="1"/>
</dbReference>